<protein>
    <recommendedName>
        <fullName evidence="6">MYND-type domain-containing protein</fullName>
    </recommendedName>
</protein>
<evidence type="ECO:0000256" key="5">
    <source>
        <dbReference type="SAM" id="MobiDB-lite"/>
    </source>
</evidence>
<dbReference type="SUPFAM" id="SSF144232">
    <property type="entry name" value="HIT/MYND zinc finger-like"/>
    <property type="match status" value="1"/>
</dbReference>
<dbReference type="PROSITE" id="PS50865">
    <property type="entry name" value="ZF_MYND_2"/>
    <property type="match status" value="1"/>
</dbReference>
<dbReference type="InterPro" id="IPR002893">
    <property type="entry name" value="Znf_MYND"/>
</dbReference>
<feature type="compositionally biased region" description="Basic and acidic residues" evidence="5">
    <location>
        <begin position="334"/>
        <end position="344"/>
    </location>
</feature>
<keyword evidence="2 4" id="KW-0863">Zinc-finger</keyword>
<dbReference type="Proteomes" id="UP000054007">
    <property type="component" value="Unassembled WGS sequence"/>
</dbReference>
<sequence length="521" mass="58479">MENQLAELLNAVSLSGGQMPQREKAISQPEAWDQEWEKLFEAGVLSNLETNFQGLVGITKKIGPEQTHESYKIFLLSTCAIQQRIAALGVRDGVQIEMRWRMATPATRRKHALIGLASACSLTHNLHNARAYCAAELRLQHLHQTPLVLLDLFKAINPGPKYLQHPPDKPYFVPNTDWDAFALKHENDSSKAENITFSAMLILRTKLIYLVVEAIFLSLLGRELPKVSGSQDPMAQIREIVMGEVAKPTFVEDEEAYNARIAKRVVLFCQQCGKVQPPNVKFNYCPPCRKVGRDHLYCSKKCQQMEWKAHKAICGKPPTKTSAAEASGDAQVTETEKENAGKEKAATPHAVLNAFIGPPIEGFKRTPALEEHILYLSKLPPGKADLLVKLEPVSKNIDFVFVSTPGFSEPLVAARKACMTKGDRKAIVSLCHLVMWTIVTTWADSKEVNLRQKTLEAILKQWSEEYDYPLEELRVAVNAAQENTKHDDFRRPTLWTNVSPLAWGTYQQQNPSVSIKKMFTL</sequence>
<feature type="domain" description="MYND-type" evidence="6">
    <location>
        <begin position="269"/>
        <end position="314"/>
    </location>
</feature>
<dbReference type="GO" id="GO:0008270">
    <property type="term" value="F:zinc ion binding"/>
    <property type="evidence" value="ECO:0007669"/>
    <property type="project" value="UniProtKB-KW"/>
</dbReference>
<proteinExistence type="predicted"/>
<dbReference type="OrthoDB" id="3020010at2759"/>
<keyword evidence="8" id="KW-1185">Reference proteome</keyword>
<name>A0A0D7BUG2_9AGAR</name>
<gene>
    <name evidence="7" type="ORF">CYLTODRAFT_485025</name>
</gene>
<evidence type="ECO:0000313" key="7">
    <source>
        <dbReference type="EMBL" id="KIY73880.1"/>
    </source>
</evidence>
<dbReference type="Pfam" id="PF01753">
    <property type="entry name" value="zf-MYND"/>
    <property type="match status" value="1"/>
</dbReference>
<keyword evidence="1" id="KW-0479">Metal-binding</keyword>
<dbReference type="AlphaFoldDB" id="A0A0D7BUG2"/>
<evidence type="ECO:0000256" key="1">
    <source>
        <dbReference type="ARBA" id="ARBA00022723"/>
    </source>
</evidence>
<organism evidence="7 8">
    <name type="scientific">Cylindrobasidium torrendii FP15055 ss-10</name>
    <dbReference type="NCBI Taxonomy" id="1314674"/>
    <lineage>
        <taxon>Eukaryota</taxon>
        <taxon>Fungi</taxon>
        <taxon>Dikarya</taxon>
        <taxon>Basidiomycota</taxon>
        <taxon>Agaricomycotina</taxon>
        <taxon>Agaricomycetes</taxon>
        <taxon>Agaricomycetidae</taxon>
        <taxon>Agaricales</taxon>
        <taxon>Marasmiineae</taxon>
        <taxon>Physalacriaceae</taxon>
        <taxon>Cylindrobasidium</taxon>
    </lineage>
</organism>
<keyword evidence="3" id="KW-0862">Zinc</keyword>
<accession>A0A0D7BUG2</accession>
<evidence type="ECO:0000313" key="8">
    <source>
        <dbReference type="Proteomes" id="UP000054007"/>
    </source>
</evidence>
<feature type="region of interest" description="Disordered" evidence="5">
    <location>
        <begin position="318"/>
        <end position="344"/>
    </location>
</feature>
<evidence type="ECO:0000256" key="4">
    <source>
        <dbReference type="PROSITE-ProRule" id="PRU00134"/>
    </source>
</evidence>
<evidence type="ECO:0000256" key="3">
    <source>
        <dbReference type="ARBA" id="ARBA00022833"/>
    </source>
</evidence>
<dbReference type="Gene3D" id="6.10.140.2220">
    <property type="match status" value="1"/>
</dbReference>
<evidence type="ECO:0000256" key="2">
    <source>
        <dbReference type="ARBA" id="ARBA00022771"/>
    </source>
</evidence>
<dbReference type="EMBL" id="KN880433">
    <property type="protein sequence ID" value="KIY73880.1"/>
    <property type="molecule type" value="Genomic_DNA"/>
</dbReference>
<reference evidence="7 8" key="1">
    <citation type="journal article" date="2015" name="Fungal Genet. Biol.">
        <title>Evolution of novel wood decay mechanisms in Agaricales revealed by the genome sequences of Fistulina hepatica and Cylindrobasidium torrendii.</title>
        <authorList>
            <person name="Floudas D."/>
            <person name="Held B.W."/>
            <person name="Riley R."/>
            <person name="Nagy L.G."/>
            <person name="Koehler G."/>
            <person name="Ransdell A.S."/>
            <person name="Younus H."/>
            <person name="Chow J."/>
            <person name="Chiniquy J."/>
            <person name="Lipzen A."/>
            <person name="Tritt A."/>
            <person name="Sun H."/>
            <person name="Haridas S."/>
            <person name="LaButti K."/>
            <person name="Ohm R.A."/>
            <person name="Kues U."/>
            <person name="Blanchette R.A."/>
            <person name="Grigoriev I.V."/>
            <person name="Minto R.E."/>
            <person name="Hibbett D.S."/>
        </authorList>
    </citation>
    <scope>NUCLEOTIDE SEQUENCE [LARGE SCALE GENOMIC DNA]</scope>
    <source>
        <strain evidence="7 8">FP15055 ss-10</strain>
    </source>
</reference>
<evidence type="ECO:0000259" key="6">
    <source>
        <dbReference type="PROSITE" id="PS50865"/>
    </source>
</evidence>